<feature type="compositionally biased region" description="Basic and acidic residues" evidence="1">
    <location>
        <begin position="920"/>
        <end position="941"/>
    </location>
</feature>
<reference evidence="4 5" key="1">
    <citation type="submission" date="2020-08" db="EMBL/GenBank/DDBJ databases">
        <title>Complete genome sequence of Entomobacter blattae G55GP.</title>
        <authorList>
            <person name="Poehlein A."/>
            <person name="Guzman J."/>
            <person name="Daniel R."/>
            <person name="Vilcinskas A."/>
        </authorList>
    </citation>
    <scope>NUCLEOTIDE SEQUENCE [LARGE SCALE GENOMIC DNA]</scope>
    <source>
        <strain evidence="4 5">G55GP</strain>
    </source>
</reference>
<dbReference type="Pfam" id="PF13604">
    <property type="entry name" value="AAA_30"/>
    <property type="match status" value="1"/>
</dbReference>
<dbReference type="RefSeq" id="WP_203412711.1">
    <property type="nucleotide sequence ID" value="NZ_CP060244.1"/>
</dbReference>
<organism evidence="4 5">
    <name type="scientific">Entomobacter blattae</name>
    <dbReference type="NCBI Taxonomy" id="2762277"/>
    <lineage>
        <taxon>Bacteria</taxon>
        <taxon>Pseudomonadati</taxon>
        <taxon>Pseudomonadota</taxon>
        <taxon>Alphaproteobacteria</taxon>
        <taxon>Acetobacterales</taxon>
        <taxon>Acetobacteraceae</taxon>
        <taxon>Entomobacter</taxon>
    </lineage>
</organism>
<dbReference type="EMBL" id="CP060244">
    <property type="protein sequence ID" value="QNT78435.1"/>
    <property type="molecule type" value="Genomic_DNA"/>
</dbReference>
<feature type="region of interest" description="Disordered" evidence="1">
    <location>
        <begin position="919"/>
        <end position="941"/>
    </location>
</feature>
<evidence type="ECO:0000259" key="2">
    <source>
        <dbReference type="Pfam" id="PF08751"/>
    </source>
</evidence>
<dbReference type="Pfam" id="PF13538">
    <property type="entry name" value="UvrD_C_2"/>
    <property type="match status" value="1"/>
</dbReference>
<gene>
    <name evidence="4" type="ORF">JGUZn3_12090</name>
</gene>
<proteinExistence type="predicted"/>
<protein>
    <submittedName>
        <fullName evidence="4">TrwC relaxase</fullName>
    </submittedName>
</protein>
<dbReference type="Proteomes" id="UP000516349">
    <property type="component" value="Chromosome"/>
</dbReference>
<evidence type="ECO:0000313" key="5">
    <source>
        <dbReference type="Proteomes" id="UP000516349"/>
    </source>
</evidence>
<evidence type="ECO:0000259" key="3">
    <source>
        <dbReference type="Pfam" id="PF13538"/>
    </source>
</evidence>
<dbReference type="KEGG" id="ebla:JGUZn3_12090"/>
<dbReference type="Pfam" id="PF08751">
    <property type="entry name" value="TrwC"/>
    <property type="match status" value="1"/>
</dbReference>
<feature type="domain" description="UvrD-like helicase C-terminal" evidence="3">
    <location>
        <begin position="851"/>
        <end position="897"/>
    </location>
</feature>
<dbReference type="InterPro" id="IPR014059">
    <property type="entry name" value="TraI/TrwC_relax"/>
</dbReference>
<dbReference type="SUPFAM" id="SSF52540">
    <property type="entry name" value="P-loop containing nucleoside triphosphate hydrolases"/>
    <property type="match status" value="2"/>
</dbReference>
<sequence>MVANVTVLTRSGDGDQKLAHYYANGVDDYYASEGLAMEWQGRGAEALGLSGEVDSRRFRELLNGRVDQDNLIERKRTEKERLGVDVTFSAPKGVTLQALVYGDRDIIAAHDRAVQVAMEEAETLAQARKTIARKTGIEDTGNLTIAKFRHETSRAQEPQLHTHAVIVNMTQRRDGKWRALHNEAIIKSQAYLGNVYKSVLARELEKMGYSLRYDGKTGTFDMAHFSREQIEAFSSRSEQIVNHLREQGLDRETASSAEKDRAALMTRERKEKIDRDVLFDKWQIAAKEAGLDQSFVKGKQAGEGSILQAFKLETMKSHHADEAVKHAVESLTERQAIIRKGQVIDAALRFSFGKLTVGDITEAYKRASGSGGYIVTGAYRYKAINTEDAVQKTRQDWLAFLKDHGKGEQEAKSLFENGVREGRLRLADVQITTRQAVAWEKDILTREKSSRGAVKTGITEQAIDKFLQTKTLSDEQAHAVKAIAQQENRFIGVHGYAGVGKSYMTVSARELLESQGYHVTSLAPYGSQKKALEAEGINARTVASFLAAKDRRIGEKSVVFIDEAGVIPARQMQQVMEVIEAHGAKAVFLGDTAQTKAVEAGRPFDQLIAEGMQTTYVSRIQRQKDEVLLQAVQYSAEGKTKESLATIEKDIHEIKNNSERYSRIVKDYTSLSSKERDQTLIVTGTNESRHAINGQVREELGLAGKGEKLVTLNRLDTTQAERRWSQFYSVGSIIQQEVDDSRTGLRKGEAYEVVNNGDGKNQLRVKHIHTGEEVTFSPARARQLSVYEKREVELSAGDRVRITRNEHEQNMANGDIFRVTSLGKGRIELEEVGNIRKRVVHASTQPLFVSHAYATTIHSSQGLTSERVLVNIETQSRTTTKEVYYVGISRARHKASIYTNDRQKLPEAIARPTYKTAAMELKKEKQGKEKPQKRVERKREL</sequence>
<evidence type="ECO:0000256" key="1">
    <source>
        <dbReference type="SAM" id="MobiDB-lite"/>
    </source>
</evidence>
<dbReference type="SUPFAM" id="SSF55464">
    <property type="entry name" value="Origin of replication-binding domain, RBD-like"/>
    <property type="match status" value="1"/>
</dbReference>
<evidence type="ECO:0000313" key="4">
    <source>
        <dbReference type="EMBL" id="QNT78435.1"/>
    </source>
</evidence>
<accession>A0A7H1NRM5</accession>
<name>A0A7H1NRM5_9PROT</name>
<dbReference type="InterPro" id="IPR014862">
    <property type="entry name" value="TrwC"/>
</dbReference>
<dbReference type="Gene3D" id="3.40.50.300">
    <property type="entry name" value="P-loop containing nucleotide triphosphate hydrolases"/>
    <property type="match status" value="2"/>
</dbReference>
<dbReference type="NCBIfam" id="NF041492">
    <property type="entry name" value="MobF"/>
    <property type="match status" value="1"/>
</dbReference>
<dbReference type="InterPro" id="IPR027417">
    <property type="entry name" value="P-loop_NTPase"/>
</dbReference>
<dbReference type="InterPro" id="IPR027785">
    <property type="entry name" value="UvrD-like_helicase_C"/>
</dbReference>
<feature type="domain" description="TrwC relaxase" evidence="2">
    <location>
        <begin position="17"/>
        <end position="288"/>
    </location>
</feature>
<dbReference type="AlphaFoldDB" id="A0A7H1NRM5"/>
<dbReference type="CDD" id="cd18809">
    <property type="entry name" value="SF1_C_RecD"/>
    <property type="match status" value="1"/>
</dbReference>
<keyword evidence="5" id="KW-1185">Reference proteome</keyword>
<dbReference type="NCBIfam" id="TIGR02686">
    <property type="entry name" value="relax_trwC"/>
    <property type="match status" value="1"/>
</dbReference>